<dbReference type="InterPro" id="IPR036388">
    <property type="entry name" value="WH-like_DNA-bd_sf"/>
</dbReference>
<feature type="region of interest" description="Disordered" evidence="1">
    <location>
        <begin position="164"/>
        <end position="191"/>
    </location>
</feature>
<dbReference type="SUPFAM" id="SSF46785">
    <property type="entry name" value="Winged helix' DNA-binding domain"/>
    <property type="match status" value="1"/>
</dbReference>
<dbReference type="InterPro" id="IPR036390">
    <property type="entry name" value="WH_DNA-bd_sf"/>
</dbReference>
<dbReference type="Proteomes" id="UP001165293">
    <property type="component" value="Unassembled WGS sequence"/>
</dbReference>
<dbReference type="InterPro" id="IPR039422">
    <property type="entry name" value="MarR/SlyA-like"/>
</dbReference>
<name>A0ABS8JJ47_9GAMM</name>
<sequence>MRIDVPHPEFDLLFRFYNELWGQLDGALKKQARHPLSLTALQVLTLLFQKPRNSDMTKSRIAEALGVDRSTLSPAIDRLAEKGYVSISRADGIRNQPVKLLPLGRQALLDGLAARSDVLDDFTKVIPSKHRSSFFRFLELANKALAEKHATDRREAYIRTLSKHATKTRARAPAKAYKKPKWQRDFEKSGR</sequence>
<comment type="caution">
    <text evidence="3">The sequence shown here is derived from an EMBL/GenBank/DDBJ whole genome shotgun (WGS) entry which is preliminary data.</text>
</comment>
<organism evidence="3 4">
    <name type="scientific">Noviluteimonas lactosilytica</name>
    <dbReference type="NCBI Taxonomy" id="2888523"/>
    <lineage>
        <taxon>Bacteria</taxon>
        <taxon>Pseudomonadati</taxon>
        <taxon>Pseudomonadota</taxon>
        <taxon>Gammaproteobacteria</taxon>
        <taxon>Lysobacterales</taxon>
        <taxon>Lysobacteraceae</taxon>
        <taxon>Noviluteimonas</taxon>
    </lineage>
</organism>
<dbReference type="EMBL" id="JAJGAK010000002">
    <property type="protein sequence ID" value="MCC8363617.1"/>
    <property type="molecule type" value="Genomic_DNA"/>
</dbReference>
<feature type="compositionally biased region" description="Basic and acidic residues" evidence="1">
    <location>
        <begin position="182"/>
        <end position="191"/>
    </location>
</feature>
<reference evidence="3" key="1">
    <citation type="submission" date="2021-10" db="EMBL/GenBank/DDBJ databases">
        <authorList>
            <person name="Lyu M."/>
            <person name="Wang X."/>
            <person name="Meng X."/>
            <person name="Xu K."/>
        </authorList>
    </citation>
    <scope>NUCLEOTIDE SEQUENCE</scope>
    <source>
        <strain evidence="3">A6</strain>
    </source>
</reference>
<feature type="domain" description="HTH marR-type" evidence="2">
    <location>
        <begin position="29"/>
        <end position="131"/>
    </location>
</feature>
<dbReference type="Gene3D" id="1.10.10.10">
    <property type="entry name" value="Winged helix-like DNA-binding domain superfamily/Winged helix DNA-binding domain"/>
    <property type="match status" value="1"/>
</dbReference>
<evidence type="ECO:0000259" key="2">
    <source>
        <dbReference type="SMART" id="SM00347"/>
    </source>
</evidence>
<dbReference type="InterPro" id="IPR000835">
    <property type="entry name" value="HTH_MarR-typ"/>
</dbReference>
<dbReference type="PANTHER" id="PTHR33164">
    <property type="entry name" value="TRANSCRIPTIONAL REGULATOR, MARR FAMILY"/>
    <property type="match status" value="1"/>
</dbReference>
<dbReference type="SMART" id="SM00347">
    <property type="entry name" value="HTH_MARR"/>
    <property type="match status" value="1"/>
</dbReference>
<evidence type="ECO:0000313" key="4">
    <source>
        <dbReference type="Proteomes" id="UP001165293"/>
    </source>
</evidence>
<evidence type="ECO:0000256" key="1">
    <source>
        <dbReference type="SAM" id="MobiDB-lite"/>
    </source>
</evidence>
<dbReference type="Pfam" id="PF01047">
    <property type="entry name" value="MarR"/>
    <property type="match status" value="1"/>
</dbReference>
<evidence type="ECO:0000313" key="3">
    <source>
        <dbReference type="EMBL" id="MCC8363617.1"/>
    </source>
</evidence>
<accession>A0ABS8JJ47</accession>
<feature type="compositionally biased region" description="Basic residues" evidence="1">
    <location>
        <begin position="164"/>
        <end position="181"/>
    </location>
</feature>
<dbReference type="RefSeq" id="WP_230527248.1">
    <property type="nucleotide sequence ID" value="NZ_JAJGAK010000002.1"/>
</dbReference>
<protein>
    <submittedName>
        <fullName evidence="3">MarR family transcriptional regulator</fullName>
    </submittedName>
</protein>
<gene>
    <name evidence="3" type="ORF">LK996_11110</name>
</gene>
<proteinExistence type="predicted"/>
<keyword evidence="4" id="KW-1185">Reference proteome</keyword>
<dbReference type="PANTHER" id="PTHR33164:SF43">
    <property type="entry name" value="HTH-TYPE TRANSCRIPTIONAL REPRESSOR YETL"/>
    <property type="match status" value="1"/>
</dbReference>